<dbReference type="EMBL" id="VMNK01000020">
    <property type="protein sequence ID" value="TVO51413.1"/>
    <property type="molecule type" value="Genomic_DNA"/>
</dbReference>
<keyword evidence="2" id="KW-1185">Reference proteome</keyword>
<gene>
    <name evidence="1" type="ORF">FHP91_19780</name>
</gene>
<organism evidence="1 2">
    <name type="scientific">Denitromonas halophila</name>
    <dbReference type="NCBI Taxonomy" id="1629404"/>
    <lineage>
        <taxon>Bacteria</taxon>
        <taxon>Pseudomonadati</taxon>
        <taxon>Pseudomonadota</taxon>
        <taxon>Betaproteobacteria</taxon>
        <taxon>Rhodocyclales</taxon>
        <taxon>Zoogloeaceae</taxon>
        <taxon>Denitromonas</taxon>
    </lineage>
</organism>
<accession>A0A557QEV4</accession>
<dbReference type="AlphaFoldDB" id="A0A557QEV4"/>
<sequence>MEVVDAKNVLPETTLRDQPEFQNLPTTIPEVKDYQGWTQMRCDPDLEGEPKQTSGTRWNAFQLAVLDGLGRTVARPVTWLIGAAG</sequence>
<dbReference type="Proteomes" id="UP000319502">
    <property type="component" value="Unassembled WGS sequence"/>
</dbReference>
<evidence type="ECO:0000313" key="2">
    <source>
        <dbReference type="Proteomes" id="UP000319502"/>
    </source>
</evidence>
<name>A0A557QEV4_9RHOO</name>
<reference evidence="1 2" key="1">
    <citation type="submission" date="2019-07" db="EMBL/GenBank/DDBJ databases">
        <title>The pathways for chlorine oxyanion respiration interact through the shared metabolite chlorate.</title>
        <authorList>
            <person name="Barnum T.P."/>
            <person name="Cheng Y."/>
            <person name="Hill K.A."/>
            <person name="Lucas L.N."/>
            <person name="Carlson H.K."/>
            <person name="Coates J.D."/>
        </authorList>
    </citation>
    <scope>NUCLEOTIDE SEQUENCE [LARGE SCALE GENOMIC DNA]</scope>
    <source>
        <strain evidence="1 2">SFB-3</strain>
    </source>
</reference>
<evidence type="ECO:0000313" key="1">
    <source>
        <dbReference type="EMBL" id="TVO51413.1"/>
    </source>
</evidence>
<proteinExistence type="predicted"/>
<protein>
    <submittedName>
        <fullName evidence="1">Uncharacterized protein</fullName>
    </submittedName>
</protein>
<comment type="caution">
    <text evidence="1">The sequence shown here is derived from an EMBL/GenBank/DDBJ whole genome shotgun (WGS) entry which is preliminary data.</text>
</comment>